<feature type="transmembrane region" description="Helical" evidence="1">
    <location>
        <begin position="117"/>
        <end position="146"/>
    </location>
</feature>
<evidence type="ECO:0008006" key="4">
    <source>
        <dbReference type="Google" id="ProtNLM"/>
    </source>
</evidence>
<proteinExistence type="predicted"/>
<organism evidence="2 3">
    <name type="scientific">Jannaschia aquimarina</name>
    <dbReference type="NCBI Taxonomy" id="935700"/>
    <lineage>
        <taxon>Bacteria</taxon>
        <taxon>Pseudomonadati</taxon>
        <taxon>Pseudomonadota</taxon>
        <taxon>Alphaproteobacteria</taxon>
        <taxon>Rhodobacterales</taxon>
        <taxon>Roseobacteraceae</taxon>
        <taxon>Jannaschia</taxon>
    </lineage>
</organism>
<dbReference type="PATRIC" id="fig|935700.4.peg.3536"/>
<keyword evidence="1" id="KW-0812">Transmembrane</keyword>
<feature type="transmembrane region" description="Helical" evidence="1">
    <location>
        <begin position="200"/>
        <end position="221"/>
    </location>
</feature>
<accession>A0A0D1EBI0</accession>
<feature type="transmembrane region" description="Helical" evidence="1">
    <location>
        <begin position="262"/>
        <end position="280"/>
    </location>
</feature>
<protein>
    <recommendedName>
        <fullName evidence="4">ABC-2 type transporter</fullName>
    </recommendedName>
</protein>
<dbReference type="AlphaFoldDB" id="A0A0D1EBI0"/>
<gene>
    <name evidence="2" type="ORF">jaqu_34260</name>
</gene>
<keyword evidence="1" id="KW-0472">Membrane</keyword>
<dbReference type="Proteomes" id="UP000032232">
    <property type="component" value="Unassembled WGS sequence"/>
</dbReference>
<dbReference type="EMBL" id="JYFE01000060">
    <property type="protein sequence ID" value="KIT15099.1"/>
    <property type="molecule type" value="Genomic_DNA"/>
</dbReference>
<dbReference type="STRING" id="935700.jaqu_34260"/>
<sequence>MFVTQPQRQPRRQSLAMGAFRLAELIFHATARQARQSHSSAMMALGMQLLQSLIFVAAFYVMFTILGLRGAALRGDFILFIVSGIFLFITHVKAVSAVAGAEGPTSAMMNHAPMNTVVAVISSALASLYISTLSILLILTAVHLIGSMTTPLSLLGYPISMNPLDILDPAPAIGMYLLAWFSGCAIGLPLHALKPWLPNFVSIVTAIYSRVNMIASGKMFVVNMLPADRRPLFDWNPLFHIIDQCRGFTFVNYNPAHTDWTYAFWLSVVFVIVGIMGEFFTGRHASASWSARR</sequence>
<evidence type="ECO:0000313" key="2">
    <source>
        <dbReference type="EMBL" id="KIT15099.1"/>
    </source>
</evidence>
<evidence type="ECO:0000256" key="1">
    <source>
        <dbReference type="SAM" id="Phobius"/>
    </source>
</evidence>
<comment type="caution">
    <text evidence="2">The sequence shown here is derived from an EMBL/GenBank/DDBJ whole genome shotgun (WGS) entry which is preliminary data.</text>
</comment>
<name>A0A0D1EBI0_9RHOB</name>
<feature type="transmembrane region" description="Helical" evidence="1">
    <location>
        <begin position="166"/>
        <end position="188"/>
    </location>
</feature>
<feature type="transmembrane region" description="Helical" evidence="1">
    <location>
        <begin position="42"/>
        <end position="65"/>
    </location>
</feature>
<evidence type="ECO:0000313" key="3">
    <source>
        <dbReference type="Proteomes" id="UP000032232"/>
    </source>
</evidence>
<reference evidence="2 3" key="1">
    <citation type="submission" date="2015-02" db="EMBL/GenBank/DDBJ databases">
        <title>Genome Sequence of Jannaschia aquimarina DSM28248, a member of the Roseobacter clade.</title>
        <authorList>
            <person name="Voget S."/>
            <person name="Daniel R."/>
        </authorList>
    </citation>
    <scope>NUCLEOTIDE SEQUENCE [LARGE SCALE GENOMIC DNA]</scope>
    <source>
        <strain evidence="2 3">GSW-M26</strain>
    </source>
</reference>
<feature type="transmembrane region" description="Helical" evidence="1">
    <location>
        <begin position="77"/>
        <end position="96"/>
    </location>
</feature>
<keyword evidence="3" id="KW-1185">Reference proteome</keyword>
<keyword evidence="1" id="KW-1133">Transmembrane helix</keyword>